<proteinExistence type="predicted"/>
<keyword evidence="1" id="KW-0233">DNA recombination</keyword>
<dbReference type="Gene3D" id="1.10.443.10">
    <property type="entry name" value="Intergrase catalytic core"/>
    <property type="match status" value="1"/>
</dbReference>
<dbReference type="RefSeq" id="WP_273631808.1">
    <property type="nucleotide sequence ID" value="NZ_CP117167.1"/>
</dbReference>
<reference evidence="3 4" key="1">
    <citation type="submission" date="2023-02" db="EMBL/GenBank/DDBJ databases">
        <title>Genome sequence of Mucilaginibacter jinjuensis strain KACC 16571.</title>
        <authorList>
            <person name="Kim S."/>
            <person name="Heo J."/>
            <person name="Kwon S.-W."/>
        </authorList>
    </citation>
    <scope>NUCLEOTIDE SEQUENCE [LARGE SCALE GENOMIC DNA]</scope>
    <source>
        <strain evidence="3 4">KACC 16571</strain>
    </source>
</reference>
<evidence type="ECO:0000313" key="3">
    <source>
        <dbReference type="EMBL" id="WCT13499.1"/>
    </source>
</evidence>
<evidence type="ECO:0000313" key="4">
    <source>
        <dbReference type="Proteomes" id="UP001216139"/>
    </source>
</evidence>
<protein>
    <submittedName>
        <fullName evidence="3">Site-specific integrase</fullName>
    </submittedName>
</protein>
<dbReference type="CDD" id="cd00397">
    <property type="entry name" value="DNA_BRE_C"/>
    <property type="match status" value="1"/>
</dbReference>
<dbReference type="PROSITE" id="PS51898">
    <property type="entry name" value="TYR_RECOMBINASE"/>
    <property type="match status" value="1"/>
</dbReference>
<feature type="domain" description="Tyr recombinase" evidence="2">
    <location>
        <begin position="112"/>
        <end position="296"/>
    </location>
</feature>
<dbReference type="Proteomes" id="UP001216139">
    <property type="component" value="Chromosome"/>
</dbReference>
<dbReference type="InterPro" id="IPR013762">
    <property type="entry name" value="Integrase-like_cat_sf"/>
</dbReference>
<dbReference type="SUPFAM" id="SSF56349">
    <property type="entry name" value="DNA breaking-rejoining enzymes"/>
    <property type="match status" value="1"/>
</dbReference>
<keyword evidence="4" id="KW-1185">Reference proteome</keyword>
<name>A0ABY7TAH1_9SPHI</name>
<gene>
    <name evidence="3" type="ORF">PQO05_06065</name>
</gene>
<sequence length="298" mass="34991">MNHTKNKKSIGLLFQQALDKKLTSDISRQHKNNLRHTYNHFMEFLGPEGRAVTLKKLKTSQIEEFLNRYNSSATNYMNKRRDLNVLFNMACKATDETLLTLKKTDVRRIKATLHLAYEKEQLQSVFEFLKANHTNLYRCCLMTYGCLLRPHEEIRLLTKKHFKLNNTEIHLGGKENKGGRVRVVYVPDYVRHELDPVLAELKRDDNIFSMIPEPFNNTYFAKQWGREKVKLLSHGLIYPKQTMYSFRHTAAIDVFRRTKDVYMVQKMMGHSSVVITLKYLRSLGEFNTDELREAAPTL</sequence>
<dbReference type="EMBL" id="CP117167">
    <property type="protein sequence ID" value="WCT13499.1"/>
    <property type="molecule type" value="Genomic_DNA"/>
</dbReference>
<dbReference type="InterPro" id="IPR011010">
    <property type="entry name" value="DNA_brk_join_enz"/>
</dbReference>
<dbReference type="Pfam" id="PF00589">
    <property type="entry name" value="Phage_integrase"/>
    <property type="match status" value="1"/>
</dbReference>
<accession>A0ABY7TAH1</accession>
<dbReference type="InterPro" id="IPR002104">
    <property type="entry name" value="Integrase_catalytic"/>
</dbReference>
<evidence type="ECO:0000256" key="1">
    <source>
        <dbReference type="ARBA" id="ARBA00023172"/>
    </source>
</evidence>
<organism evidence="3 4">
    <name type="scientific">Mucilaginibacter jinjuensis</name>
    <dbReference type="NCBI Taxonomy" id="1176721"/>
    <lineage>
        <taxon>Bacteria</taxon>
        <taxon>Pseudomonadati</taxon>
        <taxon>Bacteroidota</taxon>
        <taxon>Sphingobacteriia</taxon>
        <taxon>Sphingobacteriales</taxon>
        <taxon>Sphingobacteriaceae</taxon>
        <taxon>Mucilaginibacter</taxon>
    </lineage>
</organism>
<evidence type="ECO:0000259" key="2">
    <source>
        <dbReference type="PROSITE" id="PS51898"/>
    </source>
</evidence>